<protein>
    <submittedName>
        <fullName evidence="2">Uncharacterized protein</fullName>
    </submittedName>
</protein>
<feature type="region of interest" description="Disordered" evidence="1">
    <location>
        <begin position="1"/>
        <end position="92"/>
    </location>
</feature>
<gene>
    <name evidence="2" type="ORF">NEZAVI_LOCUS3639</name>
</gene>
<reference evidence="2" key="1">
    <citation type="submission" date="2022-01" db="EMBL/GenBank/DDBJ databases">
        <authorList>
            <person name="King R."/>
        </authorList>
    </citation>
    <scope>NUCLEOTIDE SEQUENCE</scope>
</reference>
<organism evidence="2 3">
    <name type="scientific">Nezara viridula</name>
    <name type="common">Southern green stink bug</name>
    <name type="synonym">Cimex viridulus</name>
    <dbReference type="NCBI Taxonomy" id="85310"/>
    <lineage>
        <taxon>Eukaryota</taxon>
        <taxon>Metazoa</taxon>
        <taxon>Ecdysozoa</taxon>
        <taxon>Arthropoda</taxon>
        <taxon>Hexapoda</taxon>
        <taxon>Insecta</taxon>
        <taxon>Pterygota</taxon>
        <taxon>Neoptera</taxon>
        <taxon>Paraneoptera</taxon>
        <taxon>Hemiptera</taxon>
        <taxon>Heteroptera</taxon>
        <taxon>Panheteroptera</taxon>
        <taxon>Pentatomomorpha</taxon>
        <taxon>Pentatomoidea</taxon>
        <taxon>Pentatomidae</taxon>
        <taxon>Pentatominae</taxon>
        <taxon>Nezara</taxon>
    </lineage>
</organism>
<accession>A0A9P0E2X9</accession>
<name>A0A9P0E2X9_NEZVI</name>
<sequence>MKEWGRERASRKQFSREFNAAEGRCTTASPPKPLSTSITPLDLDTTKNGTLHSEVPRTGSALQDWNGRRPPTESGSRGGGKPPNRRMPSAFG</sequence>
<dbReference type="EMBL" id="OV725078">
    <property type="protein sequence ID" value="CAH1392889.1"/>
    <property type="molecule type" value="Genomic_DNA"/>
</dbReference>
<evidence type="ECO:0000313" key="3">
    <source>
        <dbReference type="Proteomes" id="UP001152798"/>
    </source>
</evidence>
<evidence type="ECO:0000256" key="1">
    <source>
        <dbReference type="SAM" id="MobiDB-lite"/>
    </source>
</evidence>
<feature type="compositionally biased region" description="Basic and acidic residues" evidence="1">
    <location>
        <begin position="1"/>
        <end position="10"/>
    </location>
</feature>
<dbReference type="Proteomes" id="UP001152798">
    <property type="component" value="Chromosome 2"/>
</dbReference>
<proteinExistence type="predicted"/>
<feature type="compositionally biased region" description="Polar residues" evidence="1">
    <location>
        <begin position="26"/>
        <end position="39"/>
    </location>
</feature>
<keyword evidence="3" id="KW-1185">Reference proteome</keyword>
<dbReference type="AlphaFoldDB" id="A0A9P0E2X9"/>
<evidence type="ECO:0000313" key="2">
    <source>
        <dbReference type="EMBL" id="CAH1392889.1"/>
    </source>
</evidence>